<evidence type="ECO:0000313" key="4">
    <source>
        <dbReference type="Proteomes" id="UP001501599"/>
    </source>
</evidence>
<keyword evidence="2" id="KW-0472">Membrane</keyword>
<keyword evidence="2" id="KW-1133">Transmembrane helix</keyword>
<feature type="transmembrane region" description="Helical" evidence="2">
    <location>
        <begin position="123"/>
        <end position="144"/>
    </location>
</feature>
<keyword evidence="2" id="KW-0812">Transmembrane</keyword>
<feature type="region of interest" description="Disordered" evidence="1">
    <location>
        <begin position="154"/>
        <end position="177"/>
    </location>
</feature>
<evidence type="ECO:0000256" key="2">
    <source>
        <dbReference type="SAM" id="Phobius"/>
    </source>
</evidence>
<organism evidence="3 4">
    <name type="scientific">Agrococcus versicolor</name>
    <dbReference type="NCBI Taxonomy" id="501482"/>
    <lineage>
        <taxon>Bacteria</taxon>
        <taxon>Bacillati</taxon>
        <taxon>Actinomycetota</taxon>
        <taxon>Actinomycetes</taxon>
        <taxon>Micrococcales</taxon>
        <taxon>Microbacteriaceae</taxon>
        <taxon>Agrococcus</taxon>
    </lineage>
</organism>
<comment type="caution">
    <text evidence="3">The sequence shown here is derived from an EMBL/GenBank/DDBJ whole genome shotgun (WGS) entry which is preliminary data.</text>
</comment>
<dbReference type="Proteomes" id="UP001501599">
    <property type="component" value="Unassembled WGS sequence"/>
</dbReference>
<evidence type="ECO:0000313" key="3">
    <source>
        <dbReference type="EMBL" id="GAA2172795.1"/>
    </source>
</evidence>
<keyword evidence="4" id="KW-1185">Reference proteome</keyword>
<sequence length="177" mass="17914">MGLPGDLDARPGLRPPRDPRRNEWSLVDLGVGWLAGAATMTVVALIVGAVAGLSDGGTDWIGGAAIAVLFGLPVLGCYGIPIAAVAASLLRPVRAEWIHLAVFAGLGAIGCALFSLVMSEGGIGLIPATLPYGVPSAVVARLVAKRIAIRGHDARTRGASRMPDRAEPADPGGPASV</sequence>
<feature type="compositionally biased region" description="Basic and acidic residues" evidence="1">
    <location>
        <begin position="154"/>
        <end position="168"/>
    </location>
</feature>
<proteinExistence type="predicted"/>
<dbReference type="EMBL" id="BAAAQT010000005">
    <property type="protein sequence ID" value="GAA2172795.1"/>
    <property type="molecule type" value="Genomic_DNA"/>
</dbReference>
<reference evidence="4" key="1">
    <citation type="journal article" date="2019" name="Int. J. Syst. Evol. Microbiol.">
        <title>The Global Catalogue of Microorganisms (GCM) 10K type strain sequencing project: providing services to taxonomists for standard genome sequencing and annotation.</title>
        <authorList>
            <consortium name="The Broad Institute Genomics Platform"/>
            <consortium name="The Broad Institute Genome Sequencing Center for Infectious Disease"/>
            <person name="Wu L."/>
            <person name="Ma J."/>
        </authorList>
    </citation>
    <scope>NUCLEOTIDE SEQUENCE [LARGE SCALE GENOMIC DNA]</scope>
    <source>
        <strain evidence="4">JCM 16026</strain>
    </source>
</reference>
<accession>A0ABP5MDV3</accession>
<feature type="transmembrane region" description="Helical" evidence="2">
    <location>
        <begin position="26"/>
        <end position="54"/>
    </location>
</feature>
<feature type="transmembrane region" description="Helical" evidence="2">
    <location>
        <begin position="60"/>
        <end position="90"/>
    </location>
</feature>
<protein>
    <submittedName>
        <fullName evidence="3">Uncharacterized protein</fullName>
    </submittedName>
</protein>
<gene>
    <name evidence="3" type="ORF">GCM10009846_12140</name>
</gene>
<name>A0ABP5MDV3_9MICO</name>
<evidence type="ECO:0000256" key="1">
    <source>
        <dbReference type="SAM" id="MobiDB-lite"/>
    </source>
</evidence>
<feature type="transmembrane region" description="Helical" evidence="2">
    <location>
        <begin position="97"/>
        <end position="117"/>
    </location>
</feature>
<dbReference type="RefSeq" id="WP_344341565.1">
    <property type="nucleotide sequence ID" value="NZ_BAAAQT010000005.1"/>
</dbReference>